<dbReference type="EMBL" id="MUYA01000012">
    <property type="protein sequence ID" value="OOR98440.1"/>
    <property type="molecule type" value="Genomic_DNA"/>
</dbReference>
<dbReference type="InterPro" id="IPR010488">
    <property type="entry name" value="Zeta_toxin_domain"/>
</dbReference>
<keyword evidence="5" id="KW-1185">Reference proteome</keyword>
<evidence type="ECO:0000256" key="1">
    <source>
        <dbReference type="ARBA" id="ARBA00022741"/>
    </source>
</evidence>
<evidence type="ECO:0000313" key="5">
    <source>
        <dbReference type="Proteomes" id="UP000190867"/>
    </source>
</evidence>
<reference evidence="4 5" key="1">
    <citation type="submission" date="2017-02" db="EMBL/GenBank/DDBJ databases">
        <title>Draft genome sequence of Haemophilus paracuniculus CCUG 43573 type strain.</title>
        <authorList>
            <person name="Engstrom-Jakobsson H."/>
            <person name="Salva-Serra F."/>
            <person name="Thorell K."/>
            <person name="Gonzales-Siles L."/>
            <person name="Karlsson R."/>
            <person name="Boulund F."/>
            <person name="Engstrand L."/>
            <person name="Kristiansson E."/>
            <person name="Moore E."/>
        </authorList>
    </citation>
    <scope>NUCLEOTIDE SEQUENCE [LARGE SCALE GENOMIC DNA]</scope>
    <source>
        <strain evidence="4 5">CCUG 43573</strain>
    </source>
</reference>
<dbReference type="Proteomes" id="UP000190867">
    <property type="component" value="Unassembled WGS sequence"/>
</dbReference>
<dbReference type="OrthoDB" id="3229913at2"/>
<evidence type="ECO:0000256" key="2">
    <source>
        <dbReference type="ARBA" id="ARBA00022840"/>
    </source>
</evidence>
<dbReference type="Pfam" id="PF06414">
    <property type="entry name" value="Zeta_toxin"/>
    <property type="match status" value="1"/>
</dbReference>
<dbReference type="AlphaFoldDB" id="A0A1T0AQI7"/>
<organism evidence="4 5">
    <name type="scientific">Haemophilus paracuniculus</name>
    <dbReference type="NCBI Taxonomy" id="734"/>
    <lineage>
        <taxon>Bacteria</taxon>
        <taxon>Pseudomonadati</taxon>
        <taxon>Pseudomonadota</taxon>
        <taxon>Gammaproteobacteria</taxon>
        <taxon>Pasteurellales</taxon>
        <taxon>Pasteurellaceae</taxon>
        <taxon>Haemophilus</taxon>
    </lineage>
</organism>
<evidence type="ECO:0000259" key="3">
    <source>
        <dbReference type="Pfam" id="PF06414"/>
    </source>
</evidence>
<dbReference type="Gene3D" id="3.40.50.300">
    <property type="entry name" value="P-loop containing nucleotide triphosphate hydrolases"/>
    <property type="match status" value="1"/>
</dbReference>
<proteinExistence type="predicted"/>
<dbReference type="STRING" id="734.B0187_08315"/>
<dbReference type="InterPro" id="IPR027417">
    <property type="entry name" value="P-loop_NTPase"/>
</dbReference>
<dbReference type="GO" id="GO:0005524">
    <property type="term" value="F:ATP binding"/>
    <property type="evidence" value="ECO:0007669"/>
    <property type="project" value="UniProtKB-KW"/>
</dbReference>
<keyword evidence="1" id="KW-0547">Nucleotide-binding</keyword>
<dbReference type="SUPFAM" id="SSF52540">
    <property type="entry name" value="P-loop containing nucleoside triphosphate hydrolases"/>
    <property type="match status" value="1"/>
</dbReference>
<comment type="caution">
    <text evidence="4">The sequence shown here is derived from an EMBL/GenBank/DDBJ whole genome shotgun (WGS) entry which is preliminary data.</text>
</comment>
<name>A0A1T0AQI7_9PAST</name>
<evidence type="ECO:0000313" key="4">
    <source>
        <dbReference type="EMBL" id="OOR98440.1"/>
    </source>
</evidence>
<feature type="domain" description="Zeta toxin" evidence="3">
    <location>
        <begin position="27"/>
        <end position="198"/>
    </location>
</feature>
<keyword evidence="2" id="KW-0067">ATP-binding</keyword>
<sequence length="218" mass="25262">MAKDIKPTDEQVAIIFNEIVRQYHLYPNNKPKVLIVSGVSGSGKSTFITALLERNSLNFFPIQADDYRKLHPKIREFKEKYGFDEAHKKTGNFAHRFATELLNETVKKGLNILYETTFGNIETANNLIHFFKEKKYEINIIALPSNVELSIERNKIRYQEKILAQSSLPRIVEREVIERMAVNYSQCIAQLKADKQINLFEMQNISNTQAILEKILDI</sequence>
<accession>A0A1T0AQI7</accession>
<protein>
    <submittedName>
        <fullName evidence="4">Antitoxin/toxin system zeta toxin, signal recognition particle GTPase</fullName>
    </submittedName>
</protein>
<gene>
    <name evidence="4" type="ORF">B0187_08315</name>
</gene>
<dbReference type="GO" id="GO:0016301">
    <property type="term" value="F:kinase activity"/>
    <property type="evidence" value="ECO:0007669"/>
    <property type="project" value="InterPro"/>
</dbReference>
<dbReference type="RefSeq" id="WP_078237401.1">
    <property type="nucleotide sequence ID" value="NZ_MUYA01000012.1"/>
</dbReference>